<evidence type="ECO:0000313" key="2">
    <source>
        <dbReference type="Proteomes" id="UP000799439"/>
    </source>
</evidence>
<sequence length="522" mass="59336">MEPMSISSFFSRSRDFHARHLRPVSSSTTLEYLLKSQRLGEDDVHKYINSTRIIVHSAVYRIAKDFLAYKKTHGTTTEKNVYASQIKWNTDSFLIRLIEKRPLVFFTSNDTTLLRNNKKIHSGFSAWDRCGSDHEHPDIPMKDYLSYDEMMVSSLIGVSGYTPYFNDGNRHNRGIEGVPNTYQREGVQVGLVGARFERSGRMDSTYSFSPSGSKPPSRFFPFEAYFPGSNFEARYKARMRITIETLLLEADLRGREAHKKVYLNIVGLGLGVWGVRQEQSRWYVEVFTQCLADLNLKNIAVLEFAYIDVDAKTQMDVAKAASQCHAKCVFNQRAPSARLQDTTLLLVTTYAWDSNAYPGNEYYIGYLNASGDPAAACSSAIAETQNPEINKTMLKVIYKLKSADHAPNANVKMGRPMLAQWGVRISNSDFHKLEAGYKPRDMDDKWAIKADRPDSNGKILVRFSRSWTGEEQIVLRVRRTSDGGAKIETIVWDQRNDGPDFTEHESKETAKDLCRGLLGVKW</sequence>
<dbReference type="AlphaFoldDB" id="A0A9P4JBK9"/>
<name>A0A9P4JBK9_9PEZI</name>
<gene>
    <name evidence="1" type="ORF">K461DRAFT_275068</name>
</gene>
<comment type="caution">
    <text evidence="1">The sequence shown here is derived from an EMBL/GenBank/DDBJ whole genome shotgun (WGS) entry which is preliminary data.</text>
</comment>
<proteinExistence type="predicted"/>
<protein>
    <submittedName>
        <fullName evidence="1">Uncharacterized protein</fullName>
    </submittedName>
</protein>
<dbReference type="InterPro" id="IPR032063">
    <property type="entry name" value="MavL-like"/>
</dbReference>
<dbReference type="EMBL" id="ML996082">
    <property type="protein sequence ID" value="KAF2156003.1"/>
    <property type="molecule type" value="Genomic_DNA"/>
</dbReference>
<organism evidence="1 2">
    <name type="scientific">Myriangium duriaei CBS 260.36</name>
    <dbReference type="NCBI Taxonomy" id="1168546"/>
    <lineage>
        <taxon>Eukaryota</taxon>
        <taxon>Fungi</taxon>
        <taxon>Dikarya</taxon>
        <taxon>Ascomycota</taxon>
        <taxon>Pezizomycotina</taxon>
        <taxon>Dothideomycetes</taxon>
        <taxon>Dothideomycetidae</taxon>
        <taxon>Myriangiales</taxon>
        <taxon>Myriangiaceae</taxon>
        <taxon>Myriangium</taxon>
    </lineage>
</organism>
<dbReference type="Proteomes" id="UP000799439">
    <property type="component" value="Unassembled WGS sequence"/>
</dbReference>
<dbReference type="Pfam" id="PF16062">
    <property type="entry name" value="MavL-like"/>
    <property type="match status" value="2"/>
</dbReference>
<keyword evidence="2" id="KW-1185">Reference proteome</keyword>
<accession>A0A9P4JBK9</accession>
<evidence type="ECO:0000313" key="1">
    <source>
        <dbReference type="EMBL" id="KAF2156003.1"/>
    </source>
</evidence>
<dbReference type="OrthoDB" id="6357136at2759"/>
<reference evidence="1" key="1">
    <citation type="journal article" date="2020" name="Stud. Mycol.">
        <title>101 Dothideomycetes genomes: a test case for predicting lifestyles and emergence of pathogens.</title>
        <authorList>
            <person name="Haridas S."/>
            <person name="Albert R."/>
            <person name="Binder M."/>
            <person name="Bloem J."/>
            <person name="Labutti K."/>
            <person name="Salamov A."/>
            <person name="Andreopoulos B."/>
            <person name="Baker S."/>
            <person name="Barry K."/>
            <person name="Bills G."/>
            <person name="Bluhm B."/>
            <person name="Cannon C."/>
            <person name="Castanera R."/>
            <person name="Culley D."/>
            <person name="Daum C."/>
            <person name="Ezra D."/>
            <person name="Gonzalez J."/>
            <person name="Henrissat B."/>
            <person name="Kuo A."/>
            <person name="Liang C."/>
            <person name="Lipzen A."/>
            <person name="Lutzoni F."/>
            <person name="Magnuson J."/>
            <person name="Mondo S."/>
            <person name="Nolan M."/>
            <person name="Ohm R."/>
            <person name="Pangilinan J."/>
            <person name="Park H.-J."/>
            <person name="Ramirez L."/>
            <person name="Alfaro M."/>
            <person name="Sun H."/>
            <person name="Tritt A."/>
            <person name="Yoshinaga Y."/>
            <person name="Zwiers L.-H."/>
            <person name="Turgeon B."/>
            <person name="Goodwin S."/>
            <person name="Spatafora J."/>
            <person name="Crous P."/>
            <person name="Grigoriev I."/>
        </authorList>
    </citation>
    <scope>NUCLEOTIDE SEQUENCE</scope>
    <source>
        <strain evidence="1">CBS 260.36</strain>
    </source>
</reference>